<evidence type="ECO:0000259" key="5">
    <source>
        <dbReference type="Pfam" id="PF09375"/>
    </source>
</evidence>
<keyword evidence="2 4" id="KW-0732">Signal</keyword>
<evidence type="ECO:0000256" key="4">
    <source>
        <dbReference type="SAM" id="SignalP"/>
    </source>
</evidence>
<dbReference type="CDD" id="cd14659">
    <property type="entry name" value="Imelysin-like_IPPA"/>
    <property type="match status" value="1"/>
</dbReference>
<accession>A0A225NRJ2</accession>
<dbReference type="InterPro" id="IPR018976">
    <property type="entry name" value="Imelysin-like"/>
</dbReference>
<dbReference type="InterPro" id="IPR038352">
    <property type="entry name" value="Imelysin_sf"/>
</dbReference>
<dbReference type="Pfam" id="PF09375">
    <property type="entry name" value="Peptidase_M75"/>
    <property type="match status" value="1"/>
</dbReference>
<evidence type="ECO:0000313" key="7">
    <source>
        <dbReference type="Proteomes" id="UP000215377"/>
    </source>
</evidence>
<dbReference type="OrthoDB" id="5729110at2"/>
<proteinExistence type="predicted"/>
<evidence type="ECO:0000313" key="6">
    <source>
        <dbReference type="EMBL" id="OWU77551.1"/>
    </source>
</evidence>
<dbReference type="AlphaFoldDB" id="A0A225NRJ2"/>
<comment type="caution">
    <text evidence="6">The sequence shown here is derived from an EMBL/GenBank/DDBJ whole genome shotgun (WGS) entry which is preliminary data.</text>
</comment>
<dbReference type="RefSeq" id="WP_088648177.1">
    <property type="nucleotide sequence ID" value="NZ_AQQR01000001.1"/>
</dbReference>
<evidence type="ECO:0000256" key="1">
    <source>
        <dbReference type="ARBA" id="ARBA00004196"/>
    </source>
</evidence>
<dbReference type="Gene3D" id="1.20.1420.20">
    <property type="entry name" value="M75 peptidase, HXXE motif"/>
    <property type="match status" value="1"/>
</dbReference>
<feature type="signal peptide" evidence="4">
    <location>
        <begin position="1"/>
        <end position="17"/>
    </location>
</feature>
<organism evidence="6 7">
    <name type="scientific">Marinibacterium profundimaris</name>
    <dbReference type="NCBI Taxonomy" id="1679460"/>
    <lineage>
        <taxon>Bacteria</taxon>
        <taxon>Pseudomonadati</taxon>
        <taxon>Pseudomonadota</taxon>
        <taxon>Alphaproteobacteria</taxon>
        <taxon>Rhodobacterales</taxon>
        <taxon>Paracoccaceae</taxon>
        <taxon>Marinibacterium</taxon>
    </lineage>
</organism>
<sequence length="323" mass="34442">MRRLALIPLLLPLPALAGLDEVATDHALPRYEALAQSTETLAATAATDCRGEATLAAYTAAFDDWMGVSHIQFGPIEDLNLSLAIAYWPDPKNRTGKALRGLIADADPVVNEAEDYRDVSIAAQGFYALERLLYDDSLPQGDYTCALTAAVARGLADTSAMLATAWVDYAGTLTQPGPDNPVYPTGADATRKVYTALLSGLEFTRDQRLGRPLGTFDRPRPNRAEAQLSGRSQRNVVLSLAALEDLALALADAPIPQSQAAFDRARARAASLDDPVLAGVADPMARFRIEALQQDLRDIQTELATELGAALGVSAGFNSMDGD</sequence>
<dbReference type="InterPro" id="IPR034984">
    <property type="entry name" value="Imelysin-like_IPPA"/>
</dbReference>
<reference evidence="6 7" key="1">
    <citation type="submission" date="2013-04" db="EMBL/GenBank/DDBJ databases">
        <title>Oceanicola sp. 22II1-22F33 Genome Sequencing.</title>
        <authorList>
            <person name="Lai Q."/>
            <person name="Li G."/>
            <person name="Shao Z."/>
        </authorList>
    </citation>
    <scope>NUCLEOTIDE SEQUENCE [LARGE SCALE GENOMIC DNA]</scope>
    <source>
        <strain evidence="6 7">22II1-22F33</strain>
    </source>
</reference>
<feature type="domain" description="Imelysin-like" evidence="5">
    <location>
        <begin position="27"/>
        <end position="301"/>
    </location>
</feature>
<comment type="subcellular location">
    <subcellularLocation>
        <location evidence="1">Cell envelope</location>
    </subcellularLocation>
</comment>
<name>A0A225NRJ2_9RHOB</name>
<dbReference type="Proteomes" id="UP000215377">
    <property type="component" value="Unassembled WGS sequence"/>
</dbReference>
<dbReference type="GO" id="GO:0030313">
    <property type="term" value="C:cell envelope"/>
    <property type="evidence" value="ECO:0007669"/>
    <property type="project" value="UniProtKB-SubCell"/>
</dbReference>
<gene>
    <name evidence="6" type="ORF">ATO3_02335</name>
</gene>
<evidence type="ECO:0000256" key="2">
    <source>
        <dbReference type="ARBA" id="ARBA00022729"/>
    </source>
</evidence>
<keyword evidence="7" id="KW-1185">Reference proteome</keyword>
<protein>
    <recommendedName>
        <fullName evidence="5">Imelysin-like domain-containing protein</fullName>
    </recommendedName>
</protein>
<evidence type="ECO:0000256" key="3">
    <source>
        <dbReference type="SAM" id="MobiDB-lite"/>
    </source>
</evidence>
<feature type="chain" id="PRO_5013347740" description="Imelysin-like domain-containing protein" evidence="4">
    <location>
        <begin position="18"/>
        <end position="323"/>
    </location>
</feature>
<dbReference type="EMBL" id="AQQR01000001">
    <property type="protein sequence ID" value="OWU77551.1"/>
    <property type="molecule type" value="Genomic_DNA"/>
</dbReference>
<feature type="region of interest" description="Disordered" evidence="3">
    <location>
        <begin position="210"/>
        <end position="229"/>
    </location>
</feature>